<dbReference type="InterPro" id="IPR016166">
    <property type="entry name" value="FAD-bd_PCMH"/>
</dbReference>
<dbReference type="GO" id="GO:0046872">
    <property type="term" value="F:metal ion binding"/>
    <property type="evidence" value="ECO:0007669"/>
    <property type="project" value="UniProtKB-KW"/>
</dbReference>
<evidence type="ECO:0000256" key="5">
    <source>
        <dbReference type="ARBA" id="ARBA00023002"/>
    </source>
</evidence>
<feature type="domain" description="FAD-binding PCMH-type" evidence="9">
    <location>
        <begin position="36"/>
        <end position="260"/>
    </location>
</feature>
<dbReference type="Pfam" id="PF02913">
    <property type="entry name" value="FAD-oxidase_C"/>
    <property type="match status" value="1"/>
</dbReference>
<keyword evidence="6" id="KW-0408">Iron</keyword>
<evidence type="ECO:0000256" key="6">
    <source>
        <dbReference type="ARBA" id="ARBA00023004"/>
    </source>
</evidence>
<dbReference type="PROSITE" id="PS51387">
    <property type="entry name" value="FAD_PCMH"/>
    <property type="match status" value="1"/>
</dbReference>
<dbReference type="PANTHER" id="PTHR11748">
    <property type="entry name" value="D-LACTATE DEHYDROGENASE"/>
    <property type="match status" value="1"/>
</dbReference>
<evidence type="ECO:0000259" key="9">
    <source>
        <dbReference type="PROSITE" id="PS51387"/>
    </source>
</evidence>
<dbReference type="Pfam" id="PF01565">
    <property type="entry name" value="FAD_binding_4"/>
    <property type="match status" value="1"/>
</dbReference>
<protein>
    <submittedName>
        <fullName evidence="10">FAD-binding oxidoreductase</fullName>
    </submittedName>
</protein>
<comment type="caution">
    <text evidence="10">The sequence shown here is derived from an EMBL/GenBank/DDBJ whole genome shotgun (WGS) entry which is preliminary data.</text>
</comment>
<keyword evidence="4" id="KW-0274">FAD</keyword>
<dbReference type="InterPro" id="IPR004113">
    <property type="entry name" value="FAD-bd_oxidored_4_C"/>
</dbReference>
<dbReference type="EMBL" id="WBVM01000004">
    <property type="protein sequence ID" value="KAB2807904.1"/>
    <property type="molecule type" value="Genomic_DNA"/>
</dbReference>
<dbReference type="GO" id="GO:0051536">
    <property type="term" value="F:iron-sulfur cluster binding"/>
    <property type="evidence" value="ECO:0007669"/>
    <property type="project" value="UniProtKB-KW"/>
</dbReference>
<evidence type="ECO:0000256" key="1">
    <source>
        <dbReference type="ARBA" id="ARBA00001974"/>
    </source>
</evidence>
<dbReference type="InterPro" id="IPR036318">
    <property type="entry name" value="FAD-bd_PCMH-like_sf"/>
</dbReference>
<feature type="domain" description="4Fe-4S ferredoxin-type" evidence="8">
    <location>
        <begin position="598"/>
        <end position="631"/>
    </location>
</feature>
<dbReference type="InterPro" id="IPR016169">
    <property type="entry name" value="FAD-bd_PCMH_sub2"/>
</dbReference>
<dbReference type="GO" id="GO:0071949">
    <property type="term" value="F:FAD binding"/>
    <property type="evidence" value="ECO:0007669"/>
    <property type="project" value="InterPro"/>
</dbReference>
<dbReference type="Gene3D" id="3.30.70.2740">
    <property type="match status" value="1"/>
</dbReference>
<proteinExistence type="predicted"/>
<dbReference type="InterPro" id="IPR006094">
    <property type="entry name" value="Oxid_FAD_bind_N"/>
</dbReference>
<gene>
    <name evidence="10" type="ORF">F9L07_24820</name>
</gene>
<keyword evidence="7" id="KW-0411">Iron-sulfur</keyword>
<dbReference type="SUPFAM" id="SSF56176">
    <property type="entry name" value="FAD-binding/transporter-associated domain-like"/>
    <property type="match status" value="1"/>
</dbReference>
<keyword evidence="3" id="KW-0479">Metal-binding</keyword>
<dbReference type="Gene3D" id="3.30.43.10">
    <property type="entry name" value="Uridine Diphospho-n-acetylenolpyruvylglucosamine Reductase, domain 2"/>
    <property type="match status" value="1"/>
</dbReference>
<dbReference type="Pfam" id="PF13183">
    <property type="entry name" value="Fer4_8"/>
    <property type="match status" value="1"/>
</dbReference>
<evidence type="ECO:0000256" key="3">
    <source>
        <dbReference type="ARBA" id="ARBA00022723"/>
    </source>
</evidence>
<dbReference type="AlphaFoldDB" id="A0A7J5DSM2"/>
<dbReference type="SUPFAM" id="SSF46548">
    <property type="entry name" value="alpha-helical ferredoxin"/>
    <property type="match status" value="1"/>
</dbReference>
<keyword evidence="2" id="KW-0285">Flavoprotein</keyword>
<comment type="cofactor">
    <cofactor evidence="1">
        <name>FAD</name>
        <dbReference type="ChEBI" id="CHEBI:57692"/>
    </cofactor>
</comment>
<dbReference type="InterPro" id="IPR016164">
    <property type="entry name" value="FAD-linked_Oxase-like_C"/>
</dbReference>
<evidence type="ECO:0000256" key="4">
    <source>
        <dbReference type="ARBA" id="ARBA00022827"/>
    </source>
</evidence>
<dbReference type="PROSITE" id="PS51379">
    <property type="entry name" value="4FE4S_FER_2"/>
    <property type="match status" value="1"/>
</dbReference>
<keyword evidence="5" id="KW-0560">Oxidoreductase</keyword>
<sequence length="954" mass="100197">MSAVSGIAQQLQRHGAGDVSDDAAVLGAYSSDASLYRVPPVAVAFPRSTDEVAAILAAARAEGLTLTARGAGTSVAGNAIGPGVVVDFSRHLDQVVSVDVEAETAVVQPGVVQAALQKAVAPHGLKFGPDPSTSTRCTIGGMIGNDACGARSLAYGRTSHNVRGFRGLLADGTELVTGYDAAGKPVSSAEGSDVLDRLRALVAGDLGTVRTEFGTFGRHVSGLALDHLVPERGFDVTRALVGSEGTLAVLTEATVRLVRSPKASLMIVLGFPDFPTAGFATTEVLAFEPSACEGLDRRIVDVIRERRGPDAVPELPPGDAWMFVELSGDDPDDVRRRADLLAAAGLGVSALVVDDPRTADRLWKIRADGAGLAGRAPSGQPAWAGWEDSAVPPDRLGEYLIAFEGLLAAHELTAMPFGHFGEGCLHVRMDFPFARPDGADRFRAFLEEAADLVTSLGGSLSGEHGDGRARSDLLPRMYSPAARSLMASVKDLFDPTRVLNPGILVDAASSTDDLRYSSTTRLTQQSGGLAFAYADDGGDFGQAVHRCTGVGKCRADNSGSGGVMCPSYQATKEEIHSTRGRARLLQEIVNGDSDVSWGSPAVHDALDLCLACKGCASDCPTGTDMASYKAEVLHQTYKRKIRPRSHYSVGWLPRWAKVGSAMPRFANRSMDVGPLRKVALKAAGVDTRRRMPAFARRTFRRTFGGAAGTGTPVVLFVDSFTNHFAPQVADAAVEVLRAAGYDPRITRQQECCGLPWISTGQLDGAAKRMRGMVDALAADAKAGVPIVGIEPSCTAVLRHELRELVPGPDSDAVAAATLTLAEALALRPDWTPPDLTGVRVVAQPHCHHHAVMGWNADRTLLEKAGAKVEAVAGCCGMAGNFGVEQGHYEVSVAVAEQNLLPALRASAGETRRVVLADGFSCRTQLGELAPDEAPVHLAELLARGVTGVTGVTGR</sequence>
<name>A0A7J5DSM2_NOCSI</name>
<dbReference type="InterPro" id="IPR016171">
    <property type="entry name" value="Vanillyl_alc_oxidase_C-sub2"/>
</dbReference>
<dbReference type="GO" id="GO:0008720">
    <property type="term" value="F:D-lactate dehydrogenase (NAD+) activity"/>
    <property type="evidence" value="ECO:0007669"/>
    <property type="project" value="TreeGrafter"/>
</dbReference>
<dbReference type="Gene3D" id="1.10.45.10">
    <property type="entry name" value="Vanillyl-alcohol Oxidase, Chain A, domain 4"/>
    <property type="match status" value="1"/>
</dbReference>
<dbReference type="Proteomes" id="UP000449906">
    <property type="component" value="Unassembled WGS sequence"/>
</dbReference>
<accession>A0A7J5DSM2</accession>
<dbReference type="PROSITE" id="PS00198">
    <property type="entry name" value="4FE4S_FER_1"/>
    <property type="match status" value="1"/>
</dbReference>
<dbReference type="InterPro" id="IPR017900">
    <property type="entry name" value="4Fe4S_Fe_S_CS"/>
</dbReference>
<dbReference type="InterPro" id="IPR004017">
    <property type="entry name" value="Cys_rich_dom"/>
</dbReference>
<dbReference type="PANTHER" id="PTHR11748:SF119">
    <property type="entry name" value="D-2-HYDROXYGLUTARATE DEHYDROGENASE"/>
    <property type="match status" value="1"/>
</dbReference>
<evidence type="ECO:0000259" key="8">
    <source>
        <dbReference type="PROSITE" id="PS51379"/>
    </source>
</evidence>
<dbReference type="SUPFAM" id="SSF55103">
    <property type="entry name" value="FAD-linked oxidases, C-terminal domain"/>
    <property type="match status" value="1"/>
</dbReference>
<dbReference type="InterPro" id="IPR016167">
    <property type="entry name" value="FAD-bd_PCMH_sub1"/>
</dbReference>
<dbReference type="Pfam" id="PF02754">
    <property type="entry name" value="CCG"/>
    <property type="match status" value="1"/>
</dbReference>
<dbReference type="GO" id="GO:1903457">
    <property type="term" value="P:lactate catabolic process"/>
    <property type="evidence" value="ECO:0007669"/>
    <property type="project" value="TreeGrafter"/>
</dbReference>
<reference evidence="10 11" key="1">
    <citation type="submission" date="2019-09" db="EMBL/GenBank/DDBJ databases">
        <title>Pimelobacter sp. isolated from Paulinella.</title>
        <authorList>
            <person name="Jeong S.E."/>
        </authorList>
    </citation>
    <scope>NUCLEOTIDE SEQUENCE [LARGE SCALE GENOMIC DNA]</scope>
    <source>
        <strain evidence="10 11">Pch-N</strain>
    </source>
</reference>
<evidence type="ECO:0000256" key="2">
    <source>
        <dbReference type="ARBA" id="ARBA00022630"/>
    </source>
</evidence>
<evidence type="ECO:0000313" key="11">
    <source>
        <dbReference type="Proteomes" id="UP000449906"/>
    </source>
</evidence>
<dbReference type="GO" id="GO:0004458">
    <property type="term" value="F:D-lactate dehydrogenase (cytochrome) activity"/>
    <property type="evidence" value="ECO:0007669"/>
    <property type="project" value="TreeGrafter"/>
</dbReference>
<dbReference type="InterPro" id="IPR017896">
    <property type="entry name" value="4Fe4S_Fe-S-bd"/>
</dbReference>
<evidence type="ECO:0000256" key="7">
    <source>
        <dbReference type="ARBA" id="ARBA00023014"/>
    </source>
</evidence>
<dbReference type="Gene3D" id="3.30.465.10">
    <property type="match status" value="1"/>
</dbReference>
<organism evidence="10 11">
    <name type="scientific">Nocardioides simplex</name>
    <name type="common">Arthrobacter simplex</name>
    <dbReference type="NCBI Taxonomy" id="2045"/>
    <lineage>
        <taxon>Bacteria</taxon>
        <taxon>Bacillati</taxon>
        <taxon>Actinomycetota</taxon>
        <taxon>Actinomycetes</taxon>
        <taxon>Propionibacteriales</taxon>
        <taxon>Nocardioidaceae</taxon>
        <taxon>Pimelobacter</taxon>
    </lineage>
</organism>
<evidence type="ECO:0000313" key="10">
    <source>
        <dbReference type="EMBL" id="KAB2807904.1"/>
    </source>
</evidence>